<proteinExistence type="predicted"/>
<name>A0A4D6L570_VIGUN</name>
<organism evidence="2 3">
    <name type="scientific">Vigna unguiculata</name>
    <name type="common">Cowpea</name>
    <dbReference type="NCBI Taxonomy" id="3917"/>
    <lineage>
        <taxon>Eukaryota</taxon>
        <taxon>Viridiplantae</taxon>
        <taxon>Streptophyta</taxon>
        <taxon>Embryophyta</taxon>
        <taxon>Tracheophyta</taxon>
        <taxon>Spermatophyta</taxon>
        <taxon>Magnoliopsida</taxon>
        <taxon>eudicotyledons</taxon>
        <taxon>Gunneridae</taxon>
        <taxon>Pentapetalae</taxon>
        <taxon>rosids</taxon>
        <taxon>fabids</taxon>
        <taxon>Fabales</taxon>
        <taxon>Fabaceae</taxon>
        <taxon>Papilionoideae</taxon>
        <taxon>50 kb inversion clade</taxon>
        <taxon>NPAAA clade</taxon>
        <taxon>indigoferoid/millettioid clade</taxon>
        <taxon>Phaseoleae</taxon>
        <taxon>Vigna</taxon>
    </lineage>
</organism>
<dbReference type="EMBL" id="CP039346">
    <property type="protein sequence ID" value="QCD83605.1"/>
    <property type="molecule type" value="Genomic_DNA"/>
</dbReference>
<dbReference type="Proteomes" id="UP000501690">
    <property type="component" value="Linkage Group LG2"/>
</dbReference>
<dbReference type="AlphaFoldDB" id="A0A4D6L570"/>
<evidence type="ECO:0000313" key="3">
    <source>
        <dbReference type="Proteomes" id="UP000501690"/>
    </source>
</evidence>
<reference evidence="2 3" key="1">
    <citation type="submission" date="2019-04" db="EMBL/GenBank/DDBJ databases">
        <title>An improved genome assembly and genetic linkage map for asparagus bean, Vigna unguiculata ssp. sesquipedialis.</title>
        <authorList>
            <person name="Xia Q."/>
            <person name="Zhang R."/>
            <person name="Dong Y."/>
        </authorList>
    </citation>
    <scope>NUCLEOTIDE SEQUENCE [LARGE SCALE GENOMIC DNA]</scope>
    <source>
        <tissue evidence="2">Leaf</tissue>
    </source>
</reference>
<protein>
    <submittedName>
        <fullName evidence="2">Uncharacterized protein</fullName>
    </submittedName>
</protein>
<gene>
    <name evidence="2" type="ORF">DEO72_LG2g3951</name>
</gene>
<accession>A0A4D6L570</accession>
<feature type="region of interest" description="Disordered" evidence="1">
    <location>
        <begin position="31"/>
        <end position="56"/>
    </location>
</feature>
<evidence type="ECO:0000313" key="2">
    <source>
        <dbReference type="EMBL" id="QCD83605.1"/>
    </source>
</evidence>
<keyword evidence="3" id="KW-1185">Reference proteome</keyword>
<evidence type="ECO:0000256" key="1">
    <source>
        <dbReference type="SAM" id="MobiDB-lite"/>
    </source>
</evidence>
<sequence length="56" mass="6137">MAHASSGFPPLRNHLHSSSLQVARLLESRPCAVSQSPHPTTTIVSSPLQQRVTRYT</sequence>
<feature type="compositionally biased region" description="Polar residues" evidence="1">
    <location>
        <begin position="33"/>
        <end position="56"/>
    </location>
</feature>